<dbReference type="AlphaFoldDB" id="R8BBC5"/>
<dbReference type="RefSeq" id="XP_007918587.1">
    <property type="nucleotide sequence ID" value="XM_007920396.1"/>
</dbReference>
<name>R8BBC5_PHAM7</name>
<dbReference type="Proteomes" id="UP000014074">
    <property type="component" value="Unassembled WGS sequence"/>
</dbReference>
<dbReference type="GeneID" id="19328672"/>
<accession>R8BBC5</accession>
<dbReference type="eggNOG" id="KOG0101">
    <property type="taxonomic scope" value="Eukaryota"/>
</dbReference>
<gene>
    <name evidence="1" type="ORF">UCRPA7_7876</name>
</gene>
<keyword evidence="2" id="KW-1185">Reference proteome</keyword>
<dbReference type="KEGG" id="tmn:UCRPA7_7876"/>
<evidence type="ECO:0000313" key="2">
    <source>
        <dbReference type="Proteomes" id="UP000014074"/>
    </source>
</evidence>
<protein>
    <submittedName>
        <fullName evidence="1">Putative hsp70 family chaperone protein</fullName>
    </submittedName>
</protein>
<reference evidence="2" key="1">
    <citation type="journal article" date="2013" name="Genome Announc.">
        <title>Draft genome sequence of the ascomycete Phaeoacremonium aleophilum strain UCR-PA7, a causal agent of the esca disease complex in grapevines.</title>
        <authorList>
            <person name="Blanco-Ulate B."/>
            <person name="Rolshausen P."/>
            <person name="Cantu D."/>
        </authorList>
    </citation>
    <scope>NUCLEOTIDE SEQUENCE [LARGE SCALE GENOMIC DNA]</scope>
    <source>
        <strain evidence="2">UCR-PA7</strain>
    </source>
</reference>
<evidence type="ECO:0000313" key="1">
    <source>
        <dbReference type="EMBL" id="EON96601.1"/>
    </source>
</evidence>
<organism evidence="1 2">
    <name type="scientific">Phaeoacremonium minimum (strain UCR-PA7)</name>
    <name type="common">Esca disease fungus</name>
    <name type="synonym">Togninia minima</name>
    <dbReference type="NCBI Taxonomy" id="1286976"/>
    <lineage>
        <taxon>Eukaryota</taxon>
        <taxon>Fungi</taxon>
        <taxon>Dikarya</taxon>
        <taxon>Ascomycota</taxon>
        <taxon>Pezizomycotina</taxon>
        <taxon>Sordariomycetes</taxon>
        <taxon>Sordariomycetidae</taxon>
        <taxon>Togniniales</taxon>
        <taxon>Togniniaceae</taxon>
        <taxon>Phaeoacremonium</taxon>
    </lineage>
</organism>
<sequence>MQRLDTGINSVLLTRKARASYGVIGMVKYNAEKHFNQDIYEDKFDGQRYALNQINWLIKKGDNVDPNVPVASPYTYNIDSKKSIREWDCTFVISQSDPAFLPTSAKDSKQSIDSFPV</sequence>
<dbReference type="HOGENOM" id="CLU_2086464_0_0_1"/>
<proteinExistence type="predicted"/>
<dbReference type="OrthoDB" id="2394218at2759"/>
<dbReference type="EMBL" id="KB933328">
    <property type="protein sequence ID" value="EON96601.1"/>
    <property type="molecule type" value="Genomic_DNA"/>
</dbReference>